<dbReference type="InterPro" id="IPR018499">
    <property type="entry name" value="Tetraspanin/Peripherin"/>
</dbReference>
<evidence type="ECO:0000256" key="2">
    <source>
        <dbReference type="ARBA" id="ARBA00022692"/>
    </source>
</evidence>
<dbReference type="OrthoDB" id="9972904at2759"/>
<dbReference type="PROSITE" id="PS51257">
    <property type="entry name" value="PROKAR_LIPOPROTEIN"/>
    <property type="match status" value="1"/>
</dbReference>
<dbReference type="STRING" id="6182.A0A4Z2DHH8"/>
<evidence type="ECO:0000313" key="6">
    <source>
        <dbReference type="EMBL" id="TNN15905.1"/>
    </source>
</evidence>
<sequence length="185" mass="20305">MGFCKSALSFRRLQITVIVLSLGIIACAVTLIVVGSTFYNSIRKYSDKLDATVNGTIICLVITGCIMVIAGFLGLFGSCLQNSDLLCLFFVGLISIVIVHLGTGITCVCYQLKLWDNLHSTMTKAVKNYHFNKNLSVIVDRIHTDLKCCGSLSHLEYGNKVPFSCQKDGLVYKNGCTDALNEYNK</sequence>
<evidence type="ECO:0000313" key="7">
    <source>
        <dbReference type="Proteomes" id="UP000311919"/>
    </source>
</evidence>
<dbReference type="PANTHER" id="PTHR19282">
    <property type="entry name" value="TETRASPANIN"/>
    <property type="match status" value="1"/>
</dbReference>
<feature type="transmembrane region" description="Helical" evidence="5">
    <location>
        <begin position="51"/>
        <end position="76"/>
    </location>
</feature>
<feature type="transmembrane region" description="Helical" evidence="5">
    <location>
        <begin position="15"/>
        <end position="39"/>
    </location>
</feature>
<dbReference type="SUPFAM" id="SSF48652">
    <property type="entry name" value="Tetraspanin"/>
    <property type="match status" value="1"/>
</dbReference>
<evidence type="ECO:0000256" key="4">
    <source>
        <dbReference type="ARBA" id="ARBA00023136"/>
    </source>
</evidence>
<dbReference type="AlphaFoldDB" id="A0A4Z2DHH8"/>
<evidence type="ECO:0000256" key="3">
    <source>
        <dbReference type="ARBA" id="ARBA00022989"/>
    </source>
</evidence>
<keyword evidence="2 5" id="KW-0812">Transmembrane</keyword>
<organism evidence="6 7">
    <name type="scientific">Schistosoma japonicum</name>
    <name type="common">Blood fluke</name>
    <dbReference type="NCBI Taxonomy" id="6182"/>
    <lineage>
        <taxon>Eukaryota</taxon>
        <taxon>Metazoa</taxon>
        <taxon>Spiralia</taxon>
        <taxon>Lophotrochozoa</taxon>
        <taxon>Platyhelminthes</taxon>
        <taxon>Trematoda</taxon>
        <taxon>Digenea</taxon>
        <taxon>Strigeidida</taxon>
        <taxon>Schistosomatoidea</taxon>
        <taxon>Schistosomatidae</taxon>
        <taxon>Schistosoma</taxon>
    </lineage>
</organism>
<evidence type="ECO:0000256" key="1">
    <source>
        <dbReference type="ARBA" id="ARBA00004141"/>
    </source>
</evidence>
<dbReference type="PRINTS" id="PR00259">
    <property type="entry name" value="TMFOUR"/>
</dbReference>
<dbReference type="EMBL" id="SKCS01000140">
    <property type="protein sequence ID" value="TNN15905.1"/>
    <property type="molecule type" value="Genomic_DNA"/>
</dbReference>
<dbReference type="CDD" id="cd03127">
    <property type="entry name" value="tetraspanin_LEL"/>
    <property type="match status" value="1"/>
</dbReference>
<dbReference type="Gene3D" id="1.10.1450.10">
    <property type="entry name" value="Tetraspanin"/>
    <property type="match status" value="1"/>
</dbReference>
<accession>A0A4Z2DHH8</accession>
<comment type="caution">
    <text evidence="6">The sequence shown here is derived from an EMBL/GenBank/DDBJ whole genome shotgun (WGS) entry which is preliminary data.</text>
</comment>
<dbReference type="Pfam" id="PF00335">
    <property type="entry name" value="Tetraspanin"/>
    <property type="match status" value="1"/>
</dbReference>
<keyword evidence="7" id="KW-1185">Reference proteome</keyword>
<dbReference type="GO" id="GO:0005886">
    <property type="term" value="C:plasma membrane"/>
    <property type="evidence" value="ECO:0007669"/>
    <property type="project" value="TreeGrafter"/>
</dbReference>
<comment type="subcellular location">
    <subcellularLocation>
        <location evidence="1">Membrane</location>
        <topology evidence="1">Multi-pass membrane protein</topology>
    </subcellularLocation>
</comment>
<feature type="transmembrane region" description="Helical" evidence="5">
    <location>
        <begin position="88"/>
        <end position="112"/>
    </location>
</feature>
<dbReference type="InterPro" id="IPR008952">
    <property type="entry name" value="Tetraspanin_EC2_sf"/>
</dbReference>
<protein>
    <submittedName>
        <fullName evidence="6">23 kDa integral membrane protein</fullName>
    </submittedName>
</protein>
<keyword evidence="4 5" id="KW-0472">Membrane</keyword>
<dbReference type="Proteomes" id="UP000311919">
    <property type="component" value="Unassembled WGS sequence"/>
</dbReference>
<keyword evidence="3 5" id="KW-1133">Transmembrane helix</keyword>
<reference evidence="6 7" key="1">
    <citation type="submission" date="2019-03" db="EMBL/GenBank/DDBJ databases">
        <title>An improved genome assembly of the fluke Schistosoma japonicum.</title>
        <authorList>
            <person name="Hu W."/>
            <person name="Luo F."/>
            <person name="Yin M."/>
            <person name="Mo X."/>
            <person name="Sun C."/>
            <person name="Wu Q."/>
            <person name="Zhu B."/>
            <person name="Xiang M."/>
            <person name="Wang J."/>
            <person name="Wang Y."/>
            <person name="Zhang T."/>
            <person name="Xu B."/>
            <person name="Zheng H."/>
            <person name="Feng Z."/>
        </authorList>
    </citation>
    <scope>NUCLEOTIDE SEQUENCE [LARGE SCALE GENOMIC DNA]</scope>
    <source>
        <strain evidence="6">HuSjv2</strain>
        <tissue evidence="6">Worms</tissue>
    </source>
</reference>
<dbReference type="PANTHER" id="PTHR19282:SF544">
    <property type="entry name" value="TETRASPANIN"/>
    <property type="match status" value="1"/>
</dbReference>
<proteinExistence type="predicted"/>
<evidence type="ECO:0000256" key="5">
    <source>
        <dbReference type="SAM" id="Phobius"/>
    </source>
</evidence>
<gene>
    <name evidence="6" type="ORF">EWB00_001017</name>
</gene>
<name>A0A4Z2DHH8_SCHJA</name>